<reference evidence="1 2" key="1">
    <citation type="journal article" date="2015" name="Nature">
        <title>rRNA introns, odd ribosomes, and small enigmatic genomes across a large radiation of phyla.</title>
        <authorList>
            <person name="Brown C.T."/>
            <person name="Hug L.A."/>
            <person name="Thomas B.C."/>
            <person name="Sharon I."/>
            <person name="Castelle C.J."/>
            <person name="Singh A."/>
            <person name="Wilkins M.J."/>
            <person name="Williams K.H."/>
            <person name="Banfield J.F."/>
        </authorList>
    </citation>
    <scope>NUCLEOTIDE SEQUENCE [LARGE SCALE GENOMIC DNA]</scope>
</reference>
<accession>A0A0G0TM67</accession>
<comment type="caution">
    <text evidence="1">The sequence shown here is derived from an EMBL/GenBank/DDBJ whole genome shotgun (WGS) entry which is preliminary data.</text>
</comment>
<gene>
    <name evidence="1" type="ORF">UU24_C0042G0002</name>
</gene>
<dbReference type="Proteomes" id="UP000034749">
    <property type="component" value="Unassembled WGS sequence"/>
</dbReference>
<organism evidence="1 2">
    <name type="scientific">Candidatus Nomurabacteria bacterium GW2011_GWA2_40_9</name>
    <dbReference type="NCBI Taxonomy" id="1618734"/>
    <lineage>
        <taxon>Bacteria</taxon>
        <taxon>Candidatus Nomuraibacteriota</taxon>
    </lineage>
</organism>
<dbReference type="AlphaFoldDB" id="A0A0G0TM67"/>
<name>A0A0G0TM67_9BACT</name>
<proteinExistence type="predicted"/>
<sequence>MIREENNLKDTSVTPNSNSSPMSFNLSYIKTNKLVTALYMVTDIMDTSEPIRHKLRFLGGEIISDINGLKFFNRTDRQIEVSRKISEIISFLDIASAVYMISVMNADVLKREFIQLQKALENSSNKSPWLSDFLAEEKDENLLSKEFADTEHLRIGVQKGSTLLKAIKDIAMSDRMSNRTNIMSNRITKGHINFLNKNSSDLKKKRREEILNIIKSNKGETTISDIKSKAVGVLASCGEKTIQRELVSMVTDNVLEKSGSKRWSKYILKFPS</sequence>
<evidence type="ECO:0000313" key="1">
    <source>
        <dbReference type="EMBL" id="KKR78099.1"/>
    </source>
</evidence>
<dbReference type="EMBL" id="LBZW01000042">
    <property type="protein sequence ID" value="KKR78099.1"/>
    <property type="molecule type" value="Genomic_DNA"/>
</dbReference>
<protein>
    <submittedName>
        <fullName evidence="1">Uncharacterized protein</fullName>
    </submittedName>
</protein>
<evidence type="ECO:0000313" key="2">
    <source>
        <dbReference type="Proteomes" id="UP000034749"/>
    </source>
</evidence>